<accession>A0A1J5JI63</accession>
<evidence type="ECO:0000313" key="5">
    <source>
        <dbReference type="EMBL" id="OIQ09214.1"/>
    </source>
</evidence>
<dbReference type="Pfam" id="PF00392">
    <property type="entry name" value="GntR"/>
    <property type="match status" value="1"/>
</dbReference>
<evidence type="ECO:0000256" key="2">
    <source>
        <dbReference type="ARBA" id="ARBA00023125"/>
    </source>
</evidence>
<dbReference type="Gene3D" id="1.10.10.10">
    <property type="entry name" value="Winged helix-like DNA-binding domain superfamily/Winged helix DNA-binding domain"/>
    <property type="match status" value="1"/>
</dbReference>
<dbReference type="SMART" id="SM00345">
    <property type="entry name" value="HTH_GNTR"/>
    <property type="match status" value="1"/>
</dbReference>
<reference evidence="5 6" key="1">
    <citation type="submission" date="2016-08" db="EMBL/GenBank/DDBJ databases">
        <title>Genome-based comparison of Moorella thermoacetic strains.</title>
        <authorList>
            <person name="Poehlein A."/>
            <person name="Bengelsdorf F.R."/>
            <person name="Esser C."/>
            <person name="Duerre P."/>
            <person name="Daniel R."/>
        </authorList>
    </citation>
    <scope>NUCLEOTIDE SEQUENCE [LARGE SCALE GENOMIC DNA]</scope>
    <source>
        <strain evidence="5 6">DSM 11768</strain>
    </source>
</reference>
<dbReference type="SMART" id="SM00866">
    <property type="entry name" value="UTRA"/>
    <property type="match status" value="1"/>
</dbReference>
<keyword evidence="2" id="KW-0238">DNA-binding</keyword>
<comment type="caution">
    <text evidence="5">The sequence shown here is derived from an EMBL/GenBank/DDBJ whole genome shotgun (WGS) entry which is preliminary data.</text>
</comment>
<dbReference type="GO" id="GO:0045892">
    <property type="term" value="P:negative regulation of DNA-templated transcription"/>
    <property type="evidence" value="ECO:0007669"/>
    <property type="project" value="TreeGrafter"/>
</dbReference>
<evidence type="ECO:0000259" key="4">
    <source>
        <dbReference type="PROSITE" id="PS50949"/>
    </source>
</evidence>
<dbReference type="PANTHER" id="PTHR44846">
    <property type="entry name" value="MANNOSYL-D-GLYCERATE TRANSPORT/METABOLISM SYSTEM REPRESSOR MNGR-RELATED"/>
    <property type="match status" value="1"/>
</dbReference>
<dbReference type="InterPro" id="IPR011663">
    <property type="entry name" value="UTRA"/>
</dbReference>
<dbReference type="PANTHER" id="PTHR44846:SF1">
    <property type="entry name" value="MANNOSYL-D-GLYCERATE TRANSPORT_METABOLISM SYSTEM REPRESSOR MNGR-RELATED"/>
    <property type="match status" value="1"/>
</dbReference>
<dbReference type="Pfam" id="PF07702">
    <property type="entry name" value="UTRA"/>
    <property type="match status" value="1"/>
</dbReference>
<proteinExistence type="predicted"/>
<evidence type="ECO:0000256" key="3">
    <source>
        <dbReference type="ARBA" id="ARBA00023163"/>
    </source>
</evidence>
<keyword evidence="1" id="KW-0805">Transcription regulation</keyword>
<dbReference type="InterPro" id="IPR028978">
    <property type="entry name" value="Chorismate_lyase_/UTRA_dom_sf"/>
</dbReference>
<dbReference type="InterPro" id="IPR050679">
    <property type="entry name" value="Bact_HTH_transcr_reg"/>
</dbReference>
<dbReference type="CDD" id="cd07377">
    <property type="entry name" value="WHTH_GntR"/>
    <property type="match status" value="1"/>
</dbReference>
<name>A0A1J5JI63_NEOTH</name>
<dbReference type="SUPFAM" id="SSF46785">
    <property type="entry name" value="Winged helix' DNA-binding domain"/>
    <property type="match status" value="1"/>
</dbReference>
<dbReference type="RefSeq" id="WP_256257947.1">
    <property type="nucleotide sequence ID" value="NZ_MIHH01000004.1"/>
</dbReference>
<dbReference type="PRINTS" id="PR00035">
    <property type="entry name" value="HTHGNTR"/>
</dbReference>
<gene>
    <name evidence="5" type="primary">yvoA</name>
    <name evidence="5" type="ORF">MOOR_09720</name>
</gene>
<keyword evidence="3" id="KW-0804">Transcription</keyword>
<dbReference type="PROSITE" id="PS50949">
    <property type="entry name" value="HTH_GNTR"/>
    <property type="match status" value="1"/>
</dbReference>
<protein>
    <submittedName>
        <fullName evidence="5">HTH-type transcriptional repressor YvoA</fullName>
    </submittedName>
</protein>
<sequence>MKNEKMVIDKNSFIPPYYQLAQILEQQIRSGQYRPGDTLPSEAELSEKYGLSRMTVRRSLSQLARAGLIYSEQGKGTFVSRPRLDRAVFVMEEFHTEMAARGLVSSVRLMEARVVPAPQKAATKLQVPAGEKVLYIRRSLLADGEPMAYDRKYLRYDRGRPILENELQYQALPEMVEKHGEVLPVSSQMTLQATVLNEEEARALRVAPGTPAFLLEQILFDNTERPVGWGWCLYRGDRYQLSSQSPIF</sequence>
<organism evidence="5 6">
    <name type="scientific">Neomoorella thermoacetica</name>
    <name type="common">Clostridium thermoaceticum</name>
    <dbReference type="NCBI Taxonomy" id="1525"/>
    <lineage>
        <taxon>Bacteria</taxon>
        <taxon>Bacillati</taxon>
        <taxon>Bacillota</taxon>
        <taxon>Clostridia</taxon>
        <taxon>Neomoorellales</taxon>
        <taxon>Neomoorellaceae</taxon>
        <taxon>Neomoorella</taxon>
    </lineage>
</organism>
<dbReference type="InterPro" id="IPR036388">
    <property type="entry name" value="WH-like_DNA-bd_sf"/>
</dbReference>
<dbReference type="AlphaFoldDB" id="A0A1J5JI63"/>
<dbReference type="EMBL" id="MIHH01000004">
    <property type="protein sequence ID" value="OIQ09214.1"/>
    <property type="molecule type" value="Genomic_DNA"/>
</dbReference>
<dbReference type="Gene3D" id="3.40.1410.10">
    <property type="entry name" value="Chorismate lyase-like"/>
    <property type="match status" value="1"/>
</dbReference>
<dbReference type="SUPFAM" id="SSF64288">
    <property type="entry name" value="Chorismate lyase-like"/>
    <property type="match status" value="1"/>
</dbReference>
<dbReference type="Proteomes" id="UP000182743">
    <property type="component" value="Unassembled WGS sequence"/>
</dbReference>
<dbReference type="GO" id="GO:0003677">
    <property type="term" value="F:DNA binding"/>
    <property type="evidence" value="ECO:0007669"/>
    <property type="project" value="UniProtKB-KW"/>
</dbReference>
<dbReference type="InterPro" id="IPR036390">
    <property type="entry name" value="WH_DNA-bd_sf"/>
</dbReference>
<feature type="domain" description="HTH gntR-type" evidence="4">
    <location>
        <begin position="14"/>
        <end position="82"/>
    </location>
</feature>
<dbReference type="GO" id="GO:0003700">
    <property type="term" value="F:DNA-binding transcription factor activity"/>
    <property type="evidence" value="ECO:0007669"/>
    <property type="project" value="InterPro"/>
</dbReference>
<dbReference type="FunFam" id="1.10.10.10:FF:000079">
    <property type="entry name" value="GntR family transcriptional regulator"/>
    <property type="match status" value="1"/>
</dbReference>
<dbReference type="InterPro" id="IPR000524">
    <property type="entry name" value="Tscrpt_reg_HTH_GntR"/>
</dbReference>
<evidence type="ECO:0000256" key="1">
    <source>
        <dbReference type="ARBA" id="ARBA00023015"/>
    </source>
</evidence>
<evidence type="ECO:0000313" key="6">
    <source>
        <dbReference type="Proteomes" id="UP000182743"/>
    </source>
</evidence>